<evidence type="ECO:0000313" key="2">
    <source>
        <dbReference type="Proteomes" id="UP000015104"/>
    </source>
</evidence>
<name>T1JUK8_TETUR</name>
<proteinExistence type="predicted"/>
<dbReference type="Proteomes" id="UP000015104">
    <property type="component" value="Unassembled WGS sequence"/>
</dbReference>
<sequence length="133" mass="15208">MSITIKKANLMRFHSFRINFNRLPQSIISRLSNCAPSQGQLHMDKQSGFYWIVGTKIPKSGKLKLNADINCQTLSADQFDASAVFRVDNYTHGFPRPRGENFTLSDNLYSINFKLMPQLTLATFDYRLKATLI</sequence>
<evidence type="ECO:0000313" key="1">
    <source>
        <dbReference type="EnsemblMetazoa" id="tetur02g01300.1"/>
    </source>
</evidence>
<dbReference type="HOGENOM" id="CLU_1909314_0_0_1"/>
<dbReference type="EnsemblMetazoa" id="tetur02g01300.1">
    <property type="protein sequence ID" value="tetur02g01300.1"/>
    <property type="gene ID" value="tetur02g01300"/>
</dbReference>
<reference evidence="1" key="2">
    <citation type="submission" date="2015-06" db="UniProtKB">
        <authorList>
            <consortium name="EnsemblMetazoa"/>
        </authorList>
    </citation>
    <scope>IDENTIFICATION</scope>
</reference>
<organism evidence="1 2">
    <name type="scientific">Tetranychus urticae</name>
    <name type="common">Two-spotted spider mite</name>
    <dbReference type="NCBI Taxonomy" id="32264"/>
    <lineage>
        <taxon>Eukaryota</taxon>
        <taxon>Metazoa</taxon>
        <taxon>Ecdysozoa</taxon>
        <taxon>Arthropoda</taxon>
        <taxon>Chelicerata</taxon>
        <taxon>Arachnida</taxon>
        <taxon>Acari</taxon>
        <taxon>Acariformes</taxon>
        <taxon>Trombidiformes</taxon>
        <taxon>Prostigmata</taxon>
        <taxon>Eleutherengona</taxon>
        <taxon>Raphignathae</taxon>
        <taxon>Tetranychoidea</taxon>
        <taxon>Tetranychidae</taxon>
        <taxon>Tetranychus</taxon>
    </lineage>
</organism>
<dbReference type="EMBL" id="CAEY01000779">
    <property type="status" value="NOT_ANNOTATED_CDS"/>
    <property type="molecule type" value="Genomic_DNA"/>
</dbReference>
<dbReference type="AlphaFoldDB" id="T1JUK8"/>
<keyword evidence="2" id="KW-1185">Reference proteome</keyword>
<reference evidence="2" key="1">
    <citation type="submission" date="2011-08" db="EMBL/GenBank/DDBJ databases">
        <authorList>
            <person name="Rombauts S."/>
        </authorList>
    </citation>
    <scope>NUCLEOTIDE SEQUENCE</scope>
    <source>
        <strain evidence="2">London</strain>
    </source>
</reference>
<accession>T1JUK8</accession>
<protein>
    <submittedName>
        <fullName evidence="1">Uncharacterized protein</fullName>
    </submittedName>
</protein>